<dbReference type="PANTHER" id="PTHR47417:SF1">
    <property type="entry name" value="SMR DOMAIN-CONTAINING PROTEIN YPL199C"/>
    <property type="match status" value="1"/>
</dbReference>
<evidence type="ECO:0000259" key="2">
    <source>
        <dbReference type="PROSITE" id="PS50828"/>
    </source>
</evidence>
<dbReference type="InterPro" id="IPR036063">
    <property type="entry name" value="Smr_dom_sf"/>
</dbReference>
<dbReference type="AlphaFoldDB" id="A0A8E5HVA9"/>
<accession>A0A8E5HVA9</accession>
<dbReference type="SUPFAM" id="SSF160443">
    <property type="entry name" value="SMR domain-like"/>
    <property type="match status" value="1"/>
</dbReference>
<dbReference type="Gene3D" id="3.30.1370.110">
    <property type="match status" value="1"/>
</dbReference>
<protein>
    <recommendedName>
        <fullName evidence="2">Smr domain-containing protein</fullName>
    </recommendedName>
</protein>
<evidence type="ECO:0000256" key="1">
    <source>
        <dbReference type="SAM" id="MobiDB-lite"/>
    </source>
</evidence>
<reference evidence="3" key="1">
    <citation type="submission" date="2020-03" db="EMBL/GenBank/DDBJ databases">
        <title>A mixture of massive structural variations and highly conserved coding sequences in Ustilaginoidea virens genome.</title>
        <authorList>
            <person name="Zhang K."/>
            <person name="Zhao Z."/>
            <person name="Zhang Z."/>
            <person name="Li Y."/>
            <person name="Hsiang T."/>
            <person name="Sun W."/>
        </authorList>
    </citation>
    <scope>NUCLEOTIDE SEQUENCE</scope>
    <source>
        <strain evidence="3">UV-8b</strain>
    </source>
</reference>
<dbReference type="KEGG" id="uvi:66067303"/>
<sequence length="234" mass="26237">MEIPMQRLGARALRSGDNDDVEREYDRLRDQARLEMGRSHRASIRSQEAFRAGNHEEAHKCSEESKQHYAQHEDYNRQAVAYIFRENNAPGKVGEDTIDLHGLFVDEAARVLEERIRADQQRGQEHLHAIVGKGKHSAGHMQKLKPKVEALCRELGLKYGTEENAGRMYINLQGRQPASAAHHGGGQQQHGPQHHGGQHSGQQQQGQQQGQEGLVGKVLPKIVQKLEKACCAVM</sequence>
<dbReference type="InterPro" id="IPR013899">
    <property type="entry name" value="DUF1771"/>
</dbReference>
<keyword evidence="4" id="KW-1185">Reference proteome</keyword>
<feature type="compositionally biased region" description="Low complexity" evidence="1">
    <location>
        <begin position="200"/>
        <end position="211"/>
    </location>
</feature>
<dbReference type="Pfam" id="PF08590">
    <property type="entry name" value="DUF1771"/>
    <property type="match status" value="1"/>
</dbReference>
<dbReference type="GeneID" id="66067303"/>
<feature type="region of interest" description="Disordered" evidence="1">
    <location>
        <begin position="1"/>
        <end position="22"/>
    </location>
</feature>
<dbReference type="OrthoDB" id="3231855at2759"/>
<dbReference type="PROSITE" id="PS50828">
    <property type="entry name" value="SMR"/>
    <property type="match status" value="1"/>
</dbReference>
<dbReference type="InterPro" id="IPR053020">
    <property type="entry name" value="Smr_domain_protein"/>
</dbReference>
<dbReference type="SMART" id="SM00463">
    <property type="entry name" value="SMR"/>
    <property type="match status" value="1"/>
</dbReference>
<feature type="compositionally biased region" description="Basic and acidic residues" evidence="1">
    <location>
        <begin position="53"/>
        <end position="70"/>
    </location>
</feature>
<feature type="region of interest" description="Disordered" evidence="1">
    <location>
        <begin position="176"/>
        <end position="212"/>
    </location>
</feature>
<name>A0A8E5HVA9_USTVR</name>
<dbReference type="EMBL" id="CP072757">
    <property type="protein sequence ID" value="QUC22285.1"/>
    <property type="molecule type" value="Genomic_DNA"/>
</dbReference>
<evidence type="ECO:0000313" key="3">
    <source>
        <dbReference type="EMBL" id="QUC22285.1"/>
    </source>
</evidence>
<dbReference type="SMART" id="SM01162">
    <property type="entry name" value="DUF1771"/>
    <property type="match status" value="1"/>
</dbReference>
<evidence type="ECO:0000313" key="4">
    <source>
        <dbReference type="Proteomes" id="UP000027002"/>
    </source>
</evidence>
<dbReference type="Pfam" id="PF01713">
    <property type="entry name" value="Smr"/>
    <property type="match status" value="1"/>
</dbReference>
<dbReference type="InterPro" id="IPR002625">
    <property type="entry name" value="Smr_dom"/>
</dbReference>
<proteinExistence type="predicted"/>
<dbReference type="PANTHER" id="PTHR47417">
    <property type="entry name" value="SMR DOMAIN-CONTAINING PROTEIN YPL199C"/>
    <property type="match status" value="1"/>
</dbReference>
<feature type="domain" description="Smr" evidence="2">
    <location>
        <begin position="98"/>
        <end position="173"/>
    </location>
</feature>
<dbReference type="RefSeq" id="XP_042999958.1">
    <property type="nucleotide sequence ID" value="XM_043144023.1"/>
</dbReference>
<organism evidence="3 4">
    <name type="scientific">Ustilaginoidea virens</name>
    <name type="common">Rice false smut fungus</name>
    <name type="synonym">Villosiclava virens</name>
    <dbReference type="NCBI Taxonomy" id="1159556"/>
    <lineage>
        <taxon>Eukaryota</taxon>
        <taxon>Fungi</taxon>
        <taxon>Dikarya</taxon>
        <taxon>Ascomycota</taxon>
        <taxon>Pezizomycotina</taxon>
        <taxon>Sordariomycetes</taxon>
        <taxon>Hypocreomycetidae</taxon>
        <taxon>Hypocreales</taxon>
        <taxon>Clavicipitaceae</taxon>
        <taxon>Ustilaginoidea</taxon>
    </lineage>
</organism>
<dbReference type="GO" id="GO:0070481">
    <property type="term" value="P:nuclear-transcribed mRNA catabolic process, non-stop decay"/>
    <property type="evidence" value="ECO:0007669"/>
    <property type="project" value="EnsemblFungi"/>
</dbReference>
<gene>
    <name evidence="3" type="ORF">UV8b_06526</name>
</gene>
<dbReference type="Proteomes" id="UP000027002">
    <property type="component" value="Chromosome 5"/>
</dbReference>
<feature type="region of interest" description="Disordered" evidence="1">
    <location>
        <begin position="34"/>
        <end position="70"/>
    </location>
</feature>